<sequence>MGIPSTASGLPRRRFLSGLGASALVAGLGSAGLAGCGSNTGRPGADSSSSASGGTSGGARPTLSQWYHEYGEDGVEAAVKRYAAAYPQAQVDVRWNPGDYDKLASAALLTADVPDVFEYGNGPTLDMIKAGQVVDLTDTLGDAASQFSKPVLDAMTWEGKVYAIPQTVDMQMVFYRKSVLEKAGVAPPQTFADLVAAAKAVTTKDMGGFFAGNDSGVAVLASMLVWASGHEQLNADSSGIGFDDADGYAAFAAYRDLAASGALVKSASADWFDASPLTNGETAMQWTGLWTLPDVQDALGDDFGVLPFPAIGANGRPAVPFGSYGSIVTAKGKDPEAARAFVKWLWVDSEADQVDFSNSYGTHIPAKPGLVPQATKIATGAGAEAARFVDQLGHAPSKLFTPALSNALTSALTRVITKGADPEDEIGKVAATARTEIARAKG</sequence>
<dbReference type="SUPFAM" id="SSF53850">
    <property type="entry name" value="Periplasmic binding protein-like II"/>
    <property type="match status" value="1"/>
</dbReference>
<keyword evidence="2" id="KW-0813">Transport</keyword>
<dbReference type="GO" id="GO:0042956">
    <property type="term" value="P:maltodextrin transmembrane transport"/>
    <property type="evidence" value="ECO:0007669"/>
    <property type="project" value="TreeGrafter"/>
</dbReference>
<dbReference type="AlphaFoldDB" id="A0A1H2LU86"/>
<dbReference type="InterPro" id="IPR006059">
    <property type="entry name" value="SBP"/>
</dbReference>
<evidence type="ECO:0000313" key="6">
    <source>
        <dbReference type="Proteomes" id="UP000198825"/>
    </source>
</evidence>
<evidence type="ECO:0000256" key="1">
    <source>
        <dbReference type="ARBA" id="ARBA00008520"/>
    </source>
</evidence>
<dbReference type="STRING" id="546874.SAMN04488544_0795"/>
<keyword evidence="6" id="KW-1185">Reference proteome</keyword>
<dbReference type="OrthoDB" id="9780991at2"/>
<accession>A0A1H2LU86</accession>
<dbReference type="GO" id="GO:0015768">
    <property type="term" value="P:maltose transport"/>
    <property type="evidence" value="ECO:0007669"/>
    <property type="project" value="TreeGrafter"/>
</dbReference>
<dbReference type="RefSeq" id="WP_091073341.1">
    <property type="nucleotide sequence ID" value="NZ_LT629799.1"/>
</dbReference>
<dbReference type="PANTHER" id="PTHR30061:SF50">
    <property type="entry name" value="MALTOSE_MALTODEXTRIN-BINDING PERIPLASMIC PROTEIN"/>
    <property type="match status" value="1"/>
</dbReference>
<protein>
    <submittedName>
        <fullName evidence="5">Multiple sugar transport system substrate-binding protein</fullName>
    </submittedName>
</protein>
<evidence type="ECO:0000256" key="4">
    <source>
        <dbReference type="SAM" id="MobiDB-lite"/>
    </source>
</evidence>
<organism evidence="5 6">
    <name type="scientific">Microlunatus sagamiharensis</name>
    <dbReference type="NCBI Taxonomy" id="546874"/>
    <lineage>
        <taxon>Bacteria</taxon>
        <taxon>Bacillati</taxon>
        <taxon>Actinomycetota</taxon>
        <taxon>Actinomycetes</taxon>
        <taxon>Propionibacteriales</taxon>
        <taxon>Propionibacteriaceae</taxon>
        <taxon>Microlunatus</taxon>
    </lineage>
</organism>
<name>A0A1H2LU86_9ACTN</name>
<proteinExistence type="inferred from homology"/>
<comment type="similarity">
    <text evidence="1">Belongs to the bacterial solute-binding protein 1 family.</text>
</comment>
<dbReference type="EMBL" id="LT629799">
    <property type="protein sequence ID" value="SDU84151.1"/>
    <property type="molecule type" value="Genomic_DNA"/>
</dbReference>
<evidence type="ECO:0000313" key="5">
    <source>
        <dbReference type="EMBL" id="SDU84151.1"/>
    </source>
</evidence>
<keyword evidence="5" id="KW-0762">Sugar transport</keyword>
<gene>
    <name evidence="5" type="ORF">SAMN04488544_0795</name>
</gene>
<dbReference type="GO" id="GO:0055052">
    <property type="term" value="C:ATP-binding cassette (ABC) transporter complex, substrate-binding subunit-containing"/>
    <property type="evidence" value="ECO:0007669"/>
    <property type="project" value="TreeGrafter"/>
</dbReference>
<dbReference type="InterPro" id="IPR006311">
    <property type="entry name" value="TAT_signal"/>
</dbReference>
<feature type="region of interest" description="Disordered" evidence="4">
    <location>
        <begin position="38"/>
        <end position="59"/>
    </location>
</feature>
<dbReference type="PROSITE" id="PS51318">
    <property type="entry name" value="TAT"/>
    <property type="match status" value="1"/>
</dbReference>
<reference evidence="6" key="1">
    <citation type="submission" date="2016-10" db="EMBL/GenBank/DDBJ databases">
        <authorList>
            <person name="Varghese N."/>
            <person name="Submissions S."/>
        </authorList>
    </citation>
    <scope>NUCLEOTIDE SEQUENCE [LARGE SCALE GENOMIC DNA]</scope>
    <source>
        <strain evidence="6">DSM 21743</strain>
    </source>
</reference>
<dbReference type="PANTHER" id="PTHR30061">
    <property type="entry name" value="MALTOSE-BINDING PERIPLASMIC PROTEIN"/>
    <property type="match status" value="1"/>
</dbReference>
<dbReference type="Proteomes" id="UP000198825">
    <property type="component" value="Chromosome I"/>
</dbReference>
<keyword evidence="3" id="KW-0732">Signal</keyword>
<evidence type="ECO:0000256" key="2">
    <source>
        <dbReference type="ARBA" id="ARBA00022448"/>
    </source>
</evidence>
<dbReference type="GO" id="GO:1901982">
    <property type="term" value="F:maltose binding"/>
    <property type="evidence" value="ECO:0007669"/>
    <property type="project" value="TreeGrafter"/>
</dbReference>
<dbReference type="Gene3D" id="3.40.190.10">
    <property type="entry name" value="Periplasmic binding protein-like II"/>
    <property type="match status" value="1"/>
</dbReference>
<dbReference type="Pfam" id="PF01547">
    <property type="entry name" value="SBP_bac_1"/>
    <property type="match status" value="1"/>
</dbReference>
<evidence type="ECO:0000256" key="3">
    <source>
        <dbReference type="ARBA" id="ARBA00022729"/>
    </source>
</evidence>